<dbReference type="Gene3D" id="3.90.180.10">
    <property type="entry name" value="Medium-chain alcohol dehydrogenases, catalytic domain"/>
    <property type="match status" value="1"/>
</dbReference>
<evidence type="ECO:0000256" key="2">
    <source>
        <dbReference type="ARBA" id="ARBA00023002"/>
    </source>
</evidence>
<dbReference type="PANTHER" id="PTHR48106">
    <property type="entry name" value="QUINONE OXIDOREDUCTASE PIG3-RELATED"/>
    <property type="match status" value="1"/>
</dbReference>
<dbReference type="GO" id="GO:0035925">
    <property type="term" value="F:mRNA 3'-UTR AU-rich region binding"/>
    <property type="evidence" value="ECO:0007669"/>
    <property type="project" value="TreeGrafter"/>
</dbReference>
<dbReference type="InterPro" id="IPR036291">
    <property type="entry name" value="NAD(P)-bd_dom_sf"/>
</dbReference>
<evidence type="ECO:0000313" key="4">
    <source>
        <dbReference type="EMBL" id="MBH0777303.1"/>
    </source>
</evidence>
<dbReference type="InterPro" id="IPR013154">
    <property type="entry name" value="ADH-like_N"/>
</dbReference>
<dbReference type="Gene3D" id="3.40.50.720">
    <property type="entry name" value="NAD(P)-binding Rossmann-like Domain"/>
    <property type="match status" value="1"/>
</dbReference>
<keyword evidence="2" id="KW-0560">Oxidoreductase</keyword>
<dbReference type="Pfam" id="PF00107">
    <property type="entry name" value="ADH_zinc_N"/>
    <property type="match status" value="1"/>
</dbReference>
<name>A0A931ICJ4_9NOCA</name>
<dbReference type="InterPro" id="IPR011032">
    <property type="entry name" value="GroES-like_sf"/>
</dbReference>
<keyword evidence="1" id="KW-0521">NADP</keyword>
<dbReference type="PANTHER" id="PTHR48106:SF13">
    <property type="entry name" value="QUINONE OXIDOREDUCTASE-RELATED"/>
    <property type="match status" value="1"/>
</dbReference>
<dbReference type="SUPFAM" id="SSF50129">
    <property type="entry name" value="GroES-like"/>
    <property type="match status" value="1"/>
</dbReference>
<proteinExistence type="predicted"/>
<dbReference type="Pfam" id="PF08240">
    <property type="entry name" value="ADH_N"/>
    <property type="match status" value="1"/>
</dbReference>
<dbReference type="GO" id="GO:0003960">
    <property type="term" value="F:quinone reductase (NADPH) activity"/>
    <property type="evidence" value="ECO:0007669"/>
    <property type="project" value="TreeGrafter"/>
</dbReference>
<dbReference type="InterPro" id="IPR020843">
    <property type="entry name" value="ER"/>
</dbReference>
<dbReference type="RefSeq" id="WP_196149605.1">
    <property type="nucleotide sequence ID" value="NZ_JADMLG010000004.1"/>
</dbReference>
<evidence type="ECO:0000259" key="3">
    <source>
        <dbReference type="SMART" id="SM00829"/>
    </source>
</evidence>
<feature type="domain" description="Enoyl reductase (ER)" evidence="3">
    <location>
        <begin position="10"/>
        <end position="325"/>
    </location>
</feature>
<protein>
    <submittedName>
        <fullName evidence="4">Zinc-binding dehydrogenase</fullName>
    </submittedName>
</protein>
<organism evidence="4 5">
    <name type="scientific">Nocardia bovistercoris</name>
    <dbReference type="NCBI Taxonomy" id="2785916"/>
    <lineage>
        <taxon>Bacteria</taxon>
        <taxon>Bacillati</taxon>
        <taxon>Actinomycetota</taxon>
        <taxon>Actinomycetes</taxon>
        <taxon>Mycobacteriales</taxon>
        <taxon>Nocardiaceae</taxon>
        <taxon>Nocardia</taxon>
    </lineage>
</organism>
<evidence type="ECO:0000313" key="5">
    <source>
        <dbReference type="Proteomes" id="UP000655751"/>
    </source>
</evidence>
<gene>
    <name evidence="4" type="ORF">IT779_13535</name>
</gene>
<dbReference type="GO" id="GO:0070402">
    <property type="term" value="F:NADPH binding"/>
    <property type="evidence" value="ECO:0007669"/>
    <property type="project" value="TreeGrafter"/>
</dbReference>
<dbReference type="GO" id="GO:0005829">
    <property type="term" value="C:cytosol"/>
    <property type="evidence" value="ECO:0007669"/>
    <property type="project" value="TreeGrafter"/>
</dbReference>
<dbReference type="InterPro" id="IPR013149">
    <property type="entry name" value="ADH-like_C"/>
</dbReference>
<dbReference type="EMBL" id="JADMLG010000004">
    <property type="protein sequence ID" value="MBH0777303.1"/>
    <property type="molecule type" value="Genomic_DNA"/>
</dbReference>
<evidence type="ECO:0000256" key="1">
    <source>
        <dbReference type="ARBA" id="ARBA00022857"/>
    </source>
</evidence>
<comment type="caution">
    <text evidence="4">The sequence shown here is derived from an EMBL/GenBank/DDBJ whole genome shotgun (WGS) entry which is preliminary data.</text>
</comment>
<reference evidence="4" key="1">
    <citation type="submission" date="2020-11" db="EMBL/GenBank/DDBJ databases">
        <title>Nocardia NEAU-351.nov., a novel actinomycete isolated from the cow dung.</title>
        <authorList>
            <person name="Zhang X."/>
        </authorList>
    </citation>
    <scope>NUCLEOTIDE SEQUENCE</scope>
    <source>
        <strain evidence="4">NEAU-351</strain>
    </source>
</reference>
<dbReference type="SUPFAM" id="SSF51735">
    <property type="entry name" value="NAD(P)-binding Rossmann-fold domains"/>
    <property type="match status" value="1"/>
</dbReference>
<keyword evidence="5" id="KW-1185">Reference proteome</keyword>
<dbReference type="AlphaFoldDB" id="A0A931ICJ4"/>
<sequence>MRAVQVREFGAPEVLEVVEIPDPEPGAGEVLVEVAAADVMFLDTRLRSGWGTEFFAVRPPYVPGGAVAGVVTAVGPEVDASWVGKRVATATAASGIGRGLPIGGYAERATAKAATLAEVPDDLTLQQAVALTHDGRTAFAVFDRAAPHPGETVLITAAGGGLGTLLIQLAHAAGAKVVAAARGDAKLALARRLGADTVVDYTDPEWTATVRAAGVRVVLDGAGGELGRAAADTLPEGGRILGYGSAAGGFAELDRNDLAARGIEVIGLFDITGAGTDWQALARRARAAVSAGQLEVVIGQTYPLENAVDAHSAIESRTALGRTLITVR</sequence>
<accession>A0A931ICJ4</accession>
<dbReference type="Proteomes" id="UP000655751">
    <property type="component" value="Unassembled WGS sequence"/>
</dbReference>
<dbReference type="SMART" id="SM00829">
    <property type="entry name" value="PKS_ER"/>
    <property type="match status" value="1"/>
</dbReference>